<dbReference type="InterPro" id="IPR011708">
    <property type="entry name" value="DNA_pol3_alpha_NTPase_dom"/>
</dbReference>
<keyword evidence="4 10" id="KW-0548">Nucleotidyltransferase</keyword>
<comment type="caution">
    <text evidence="10">The sequence shown here is derived from an EMBL/GenBank/DDBJ whole genome shotgun (WGS) entry which is preliminary data.</text>
</comment>
<dbReference type="InterPro" id="IPR003141">
    <property type="entry name" value="Pol/His_phosphatase_N"/>
</dbReference>
<evidence type="ECO:0000256" key="5">
    <source>
        <dbReference type="ARBA" id="ARBA00022705"/>
    </source>
</evidence>
<dbReference type="InterPro" id="IPR040982">
    <property type="entry name" value="DNA_pol3_finger"/>
</dbReference>
<evidence type="ECO:0000313" key="11">
    <source>
        <dbReference type="Proteomes" id="UP001610063"/>
    </source>
</evidence>
<dbReference type="InterPro" id="IPR004013">
    <property type="entry name" value="PHP_dom"/>
</dbReference>
<dbReference type="InterPro" id="IPR029460">
    <property type="entry name" value="DNAPol_HHH"/>
</dbReference>
<dbReference type="CDD" id="cd06127">
    <property type="entry name" value="DEDDh"/>
    <property type="match status" value="1"/>
</dbReference>
<accession>A0ABW7NDB9</accession>
<dbReference type="SUPFAM" id="SSF53098">
    <property type="entry name" value="Ribonuclease H-like"/>
    <property type="match status" value="1"/>
</dbReference>
<dbReference type="Gene3D" id="3.20.20.140">
    <property type="entry name" value="Metal-dependent hydrolases"/>
    <property type="match status" value="1"/>
</dbReference>
<evidence type="ECO:0000256" key="3">
    <source>
        <dbReference type="ARBA" id="ARBA00022679"/>
    </source>
</evidence>
<evidence type="ECO:0000256" key="7">
    <source>
        <dbReference type="ARBA" id="ARBA00049244"/>
    </source>
</evidence>
<keyword evidence="3 10" id="KW-0808">Transferase</keyword>
<evidence type="ECO:0000256" key="6">
    <source>
        <dbReference type="ARBA" id="ARBA00022932"/>
    </source>
</evidence>
<feature type="domain" description="Exonuclease" evidence="8">
    <location>
        <begin position="1"/>
        <end position="191"/>
    </location>
</feature>
<keyword evidence="11" id="KW-1185">Reference proteome</keyword>
<dbReference type="NCBIfam" id="TIGR00594">
    <property type="entry name" value="polc"/>
    <property type="match status" value="1"/>
</dbReference>
<dbReference type="EMBL" id="JBIPKE010000020">
    <property type="protein sequence ID" value="MFH6985545.1"/>
    <property type="molecule type" value="Genomic_DNA"/>
</dbReference>
<dbReference type="SMART" id="SM00479">
    <property type="entry name" value="EXOIII"/>
    <property type="match status" value="1"/>
</dbReference>
<dbReference type="InterPro" id="IPR012337">
    <property type="entry name" value="RNaseH-like_sf"/>
</dbReference>
<reference evidence="10 11" key="1">
    <citation type="journal article" date="2013" name="Int. J. Syst. Evol. Microbiol.">
        <title>Marinoscillum luteum sp. nov., isolated from marine sediment.</title>
        <authorList>
            <person name="Cha I.T."/>
            <person name="Park S.J."/>
            <person name="Kim S.J."/>
            <person name="Kim J.G."/>
            <person name="Jung M.Y."/>
            <person name="Shin K.S."/>
            <person name="Kwon K.K."/>
            <person name="Yang S.H."/>
            <person name="Seo Y.S."/>
            <person name="Rhee S.K."/>
        </authorList>
    </citation>
    <scope>NUCLEOTIDE SEQUENCE [LARGE SCALE GENOMIC DNA]</scope>
    <source>
        <strain evidence="10 11">KCTC 23939</strain>
    </source>
</reference>
<dbReference type="Pfam" id="PF17657">
    <property type="entry name" value="DNA_pol3_finger"/>
    <property type="match status" value="1"/>
</dbReference>
<dbReference type="Proteomes" id="UP001610063">
    <property type="component" value="Unassembled WGS sequence"/>
</dbReference>
<dbReference type="EC" id="2.7.7.7" evidence="1"/>
<dbReference type="InterPro" id="IPR013520">
    <property type="entry name" value="Ribonucl_H"/>
</dbReference>
<dbReference type="Pfam" id="PF07733">
    <property type="entry name" value="DNA_pol3_alpha"/>
    <property type="match status" value="1"/>
</dbReference>
<dbReference type="CDD" id="cd04485">
    <property type="entry name" value="DnaE_OBF"/>
    <property type="match status" value="1"/>
</dbReference>
<dbReference type="PANTHER" id="PTHR32294:SF0">
    <property type="entry name" value="DNA POLYMERASE III SUBUNIT ALPHA"/>
    <property type="match status" value="1"/>
</dbReference>
<dbReference type="Gene3D" id="1.10.150.870">
    <property type="match status" value="1"/>
</dbReference>
<keyword evidence="6" id="KW-0239">DNA-directed DNA polymerase</keyword>
<dbReference type="RefSeq" id="WP_395418975.1">
    <property type="nucleotide sequence ID" value="NZ_JBIPKE010000020.1"/>
</dbReference>
<dbReference type="InterPro" id="IPR036397">
    <property type="entry name" value="RNaseH_sf"/>
</dbReference>
<name>A0ABW7NDB9_9BACT</name>
<evidence type="ECO:0000256" key="4">
    <source>
        <dbReference type="ARBA" id="ARBA00022695"/>
    </source>
</evidence>
<dbReference type="Pfam" id="PF02811">
    <property type="entry name" value="PHP"/>
    <property type="match status" value="1"/>
</dbReference>
<dbReference type="GO" id="GO:0003887">
    <property type="term" value="F:DNA-directed DNA polymerase activity"/>
    <property type="evidence" value="ECO:0007669"/>
    <property type="project" value="UniProtKB-EC"/>
</dbReference>
<feature type="domain" description="Polymerase/histidinol phosphatase N-terminal" evidence="9">
    <location>
        <begin position="240"/>
        <end position="307"/>
    </location>
</feature>
<dbReference type="Pfam" id="PF14579">
    <property type="entry name" value="HHH_6"/>
    <property type="match status" value="1"/>
</dbReference>
<evidence type="ECO:0000256" key="1">
    <source>
        <dbReference type="ARBA" id="ARBA00012417"/>
    </source>
</evidence>
<dbReference type="Gene3D" id="3.30.420.10">
    <property type="entry name" value="Ribonuclease H-like superfamily/Ribonuclease H"/>
    <property type="match status" value="1"/>
</dbReference>
<evidence type="ECO:0000256" key="2">
    <source>
        <dbReference type="ARBA" id="ARBA00019114"/>
    </source>
</evidence>
<dbReference type="Gene3D" id="1.10.10.1600">
    <property type="entry name" value="Bacterial DNA polymerase III alpha subunit, thumb domain"/>
    <property type="match status" value="1"/>
</dbReference>
<dbReference type="PANTHER" id="PTHR32294">
    <property type="entry name" value="DNA POLYMERASE III SUBUNIT ALPHA"/>
    <property type="match status" value="1"/>
</dbReference>
<keyword evidence="5" id="KW-0235">DNA replication</keyword>
<evidence type="ECO:0000313" key="10">
    <source>
        <dbReference type="EMBL" id="MFH6985545.1"/>
    </source>
</evidence>
<dbReference type="Pfam" id="PF00929">
    <property type="entry name" value="RNase_T"/>
    <property type="match status" value="1"/>
</dbReference>
<evidence type="ECO:0000259" key="9">
    <source>
        <dbReference type="SMART" id="SM00481"/>
    </source>
</evidence>
<sequence length="1409" mass="159365">MYLIFDTETTGLPRNKTAPLTDFDNWPRLVQLAWQLHDAEGNLVSQGNHVVKPEGFTIPFNAQKVHGISTERALEVGEDLKGVLDKFSADVQRAKVLVGHNIEFDNKIIGAEYLRTDQENLLEAYPNIDTSTDTVEFCQLQGGIGGRLKQPKLIELYTKLFGKPFDDAHDAAYDVDATARAFFECLRRKIIKTFDDTDPSKITYEAPDLEAANFSWAREKRTGRASNEEVAVEDIKGPFCHLHVHSQFSVLQATPNVESIVAKAKAFDMPAVAITDLGNMFGAFKFVRAALNAGIKPIVGCEFFVAEERLKLQFTKDNPDRRFQQVLMAKNKKGYENLVKLSSYAYIEGLYGLYPRVDKELIKKYREGVIATSGGLYGEIPHLILNVGEHQAEEALQWWLDLFGDDFYLEINRHGLDEENHLNDVLIGFARKYNVKMIAANELFYLDEEDSKAHDVLICIKENEKQSTPIGRGRGFRPGLKNSKYYFKDQEEMKAAFTDLPEAIENIAELISKVEEFKLERDVLLPAFDIPEEFKNPEDEVDGGKRGENAYLRHLTYIGAKKRYKEITEEIKERLDFELATIENTGYPGYFLIVQDFTSKAREMGVAVGPGRGSAAGSAVAYCIGITNVDPIAYDLLFERFLNPDRVSLPDIDIDFDNEGREKVIDYVVKKYGFTQVAQIITYGTMAPKSAIRDAGRVMELPLPETDSIAKLVPEKPGAKFSKIWGEVPELERMRRGKDLPSQVLNQAVILEGSLRNTGVHACGIIITPDDMTNFVPLAKSKDSSLLVTQFDNSVVESAGMLKMDFLGLKTLSIIKTAIENVKKRHGIVIDIDEIPLDDPKTYELYQKGETNGTFQFESPGMQKHLRALKPDKLEDLIAMNALYRPGPMEYIPEFIDRKHGRSKIQYDVPDMEEYLAETYGITVYQEQVMLLSQKLAGFTKGEADVLRKAMGKKQKQVLDKMKPQFIGQAKEKGHPEDKLEKIWKDWEAFAAYAFNKSHSTCYSVVAYQTGYLKANYPAEYMASVLTHNQSNIEKVSFFMEECRNQGIKVLGPHVNESGLNFEVNAAGEIRFGLGAIKGTGESAVLAIIEERDANGPFSDLFDFASRVNLRAVNKKSFESLAKAGGFDCFDEFHRRQYVEPDEEGASLIEKAIRYANKLQQEEDSAQASLFGGGSESNVVMRPRIGKIEPYGEIEKLNIEQEMVGLYISGHPLDQYKFEMKYFTNTKLSDLVDLEKLQGKEIKLGGMITEVAHLTTKKGKPYGRFKITGYSDSHEFFLFSPSYLDFKAYLEKGWFIYMTGIVQNRWSGTDLEFKITSMEPLSDIRERMAKGIELQMRLSDVSPALIGELERYGQKYPGNNVFKLNIMGAFEERMINLEMMSRKISVDINDDLIKELDRLEDISYRVLTS</sequence>
<evidence type="ECO:0000259" key="8">
    <source>
        <dbReference type="SMART" id="SM00479"/>
    </source>
</evidence>
<organism evidence="10 11">
    <name type="scientific">Marinoscillum luteum</name>
    <dbReference type="NCBI Taxonomy" id="861051"/>
    <lineage>
        <taxon>Bacteria</taxon>
        <taxon>Pseudomonadati</taxon>
        <taxon>Bacteroidota</taxon>
        <taxon>Cytophagia</taxon>
        <taxon>Cytophagales</taxon>
        <taxon>Reichenbachiellaceae</taxon>
        <taxon>Marinoscillum</taxon>
    </lineage>
</organism>
<dbReference type="SMART" id="SM00481">
    <property type="entry name" value="POLIIIAc"/>
    <property type="match status" value="1"/>
</dbReference>
<dbReference type="InterPro" id="IPR041931">
    <property type="entry name" value="DNA_pol3_alpha_thumb_dom"/>
</dbReference>
<gene>
    <name evidence="10" type="primary">dnaE</name>
    <name evidence="10" type="ORF">ACHKAR_18985</name>
</gene>
<protein>
    <recommendedName>
        <fullName evidence="2">DNA polymerase III subunit alpha</fullName>
        <ecNumber evidence="1">2.7.7.7</ecNumber>
    </recommendedName>
</protein>
<dbReference type="NCBIfam" id="NF004226">
    <property type="entry name" value="PRK05673.1"/>
    <property type="match status" value="1"/>
</dbReference>
<proteinExistence type="predicted"/>
<dbReference type="InterPro" id="IPR004805">
    <property type="entry name" value="DnaE2/DnaE/PolC"/>
</dbReference>
<comment type="catalytic activity">
    <reaction evidence="7">
        <text>DNA(n) + a 2'-deoxyribonucleoside 5'-triphosphate = DNA(n+1) + diphosphate</text>
        <dbReference type="Rhea" id="RHEA:22508"/>
        <dbReference type="Rhea" id="RHEA-COMP:17339"/>
        <dbReference type="Rhea" id="RHEA-COMP:17340"/>
        <dbReference type="ChEBI" id="CHEBI:33019"/>
        <dbReference type="ChEBI" id="CHEBI:61560"/>
        <dbReference type="ChEBI" id="CHEBI:173112"/>
        <dbReference type="EC" id="2.7.7.7"/>
    </reaction>
</comment>